<name>A0A4D7JX12_9BACT</name>
<accession>A0A4D7JX12</accession>
<dbReference type="Proteomes" id="UP000298616">
    <property type="component" value="Chromosome"/>
</dbReference>
<dbReference type="KEGG" id="fpf:DCC35_00285"/>
<gene>
    <name evidence="1" type="ORF">DCC35_00285</name>
</gene>
<reference evidence="1 2" key="1">
    <citation type="submission" date="2018-04" db="EMBL/GenBank/DDBJ databases">
        <title>Complete genome uncultured novel isolate.</title>
        <authorList>
            <person name="Merlino G."/>
        </authorList>
    </citation>
    <scope>NUCLEOTIDE SEQUENCE [LARGE SCALE GENOMIC DNA]</scope>
    <source>
        <strain evidence="2">R1DC9</strain>
    </source>
</reference>
<evidence type="ECO:0000313" key="2">
    <source>
        <dbReference type="Proteomes" id="UP000298616"/>
    </source>
</evidence>
<dbReference type="AlphaFoldDB" id="A0A4D7JX12"/>
<dbReference type="EMBL" id="CP028923">
    <property type="protein sequence ID" value="QCK13294.1"/>
    <property type="molecule type" value="Genomic_DNA"/>
</dbReference>
<keyword evidence="2" id="KW-1185">Reference proteome</keyword>
<proteinExistence type="predicted"/>
<protein>
    <submittedName>
        <fullName evidence="1">Uncharacterized protein</fullName>
    </submittedName>
</protein>
<organism evidence="1 2">
    <name type="scientific">Mangrovivirga cuniculi</name>
    <dbReference type="NCBI Taxonomy" id="2715131"/>
    <lineage>
        <taxon>Bacteria</taxon>
        <taxon>Pseudomonadati</taxon>
        <taxon>Bacteroidota</taxon>
        <taxon>Cytophagia</taxon>
        <taxon>Cytophagales</taxon>
        <taxon>Mangrovivirgaceae</taxon>
        <taxon>Mangrovivirga</taxon>
    </lineage>
</organism>
<evidence type="ECO:0000313" key="1">
    <source>
        <dbReference type="EMBL" id="QCK13294.1"/>
    </source>
</evidence>
<sequence>MNIRIVKLQFCIYQSLINLNFLCPANNNEQEVRLSGHRIQLTIKNTIMTNLWNQIYLIIILLSGISIHLEAQETINWQILEDNDSISVYFAPLSCGDEVILGENINSSVALKLIRRLPEITMVTVFIDVSDGIESHEGNFNFTFESGDESVYDCTRMPHYSPMGPLPYVPGTTVTLVDSYIENH</sequence>